<dbReference type="GeneID" id="19301986"/>
<dbReference type="KEGG" id="gtr:GLOTRDRAFT_129675"/>
<gene>
    <name evidence="2" type="ORF">GLOTRDRAFT_129675</name>
</gene>
<feature type="region of interest" description="Disordered" evidence="1">
    <location>
        <begin position="271"/>
        <end position="317"/>
    </location>
</feature>
<dbReference type="Gene3D" id="6.10.250.3110">
    <property type="match status" value="1"/>
</dbReference>
<evidence type="ECO:0000313" key="2">
    <source>
        <dbReference type="EMBL" id="EPQ55400.1"/>
    </source>
</evidence>
<reference evidence="2 3" key="1">
    <citation type="journal article" date="2012" name="Science">
        <title>The Paleozoic origin of enzymatic lignin decomposition reconstructed from 31 fungal genomes.</title>
        <authorList>
            <person name="Floudas D."/>
            <person name="Binder M."/>
            <person name="Riley R."/>
            <person name="Barry K."/>
            <person name="Blanchette R.A."/>
            <person name="Henrissat B."/>
            <person name="Martinez A.T."/>
            <person name="Otillar R."/>
            <person name="Spatafora J.W."/>
            <person name="Yadav J.S."/>
            <person name="Aerts A."/>
            <person name="Benoit I."/>
            <person name="Boyd A."/>
            <person name="Carlson A."/>
            <person name="Copeland A."/>
            <person name="Coutinho P.M."/>
            <person name="de Vries R.P."/>
            <person name="Ferreira P."/>
            <person name="Findley K."/>
            <person name="Foster B."/>
            <person name="Gaskell J."/>
            <person name="Glotzer D."/>
            <person name="Gorecki P."/>
            <person name="Heitman J."/>
            <person name="Hesse C."/>
            <person name="Hori C."/>
            <person name="Igarashi K."/>
            <person name="Jurgens J.A."/>
            <person name="Kallen N."/>
            <person name="Kersten P."/>
            <person name="Kohler A."/>
            <person name="Kuees U."/>
            <person name="Kumar T.K.A."/>
            <person name="Kuo A."/>
            <person name="LaButti K."/>
            <person name="Larrondo L.F."/>
            <person name="Lindquist E."/>
            <person name="Ling A."/>
            <person name="Lombard V."/>
            <person name="Lucas S."/>
            <person name="Lundell T."/>
            <person name="Martin R."/>
            <person name="McLaughlin D.J."/>
            <person name="Morgenstern I."/>
            <person name="Morin E."/>
            <person name="Murat C."/>
            <person name="Nagy L.G."/>
            <person name="Nolan M."/>
            <person name="Ohm R.A."/>
            <person name="Patyshakuliyeva A."/>
            <person name="Rokas A."/>
            <person name="Ruiz-Duenas F.J."/>
            <person name="Sabat G."/>
            <person name="Salamov A."/>
            <person name="Samejima M."/>
            <person name="Schmutz J."/>
            <person name="Slot J.C."/>
            <person name="St John F."/>
            <person name="Stenlid J."/>
            <person name="Sun H."/>
            <person name="Sun S."/>
            <person name="Syed K."/>
            <person name="Tsang A."/>
            <person name="Wiebenga A."/>
            <person name="Young D."/>
            <person name="Pisabarro A."/>
            <person name="Eastwood D.C."/>
            <person name="Martin F."/>
            <person name="Cullen D."/>
            <person name="Grigoriev I.V."/>
            <person name="Hibbett D.S."/>
        </authorList>
    </citation>
    <scope>NUCLEOTIDE SEQUENCE [LARGE SCALE GENOMIC DNA]</scope>
    <source>
        <strain evidence="2 3">ATCC 11539</strain>
    </source>
</reference>
<feature type="compositionally biased region" description="Polar residues" evidence="1">
    <location>
        <begin position="271"/>
        <end position="288"/>
    </location>
</feature>
<dbReference type="RefSeq" id="XP_007866526.1">
    <property type="nucleotide sequence ID" value="XM_007868335.1"/>
</dbReference>
<dbReference type="AlphaFoldDB" id="S7RLX5"/>
<dbReference type="HOGENOM" id="CLU_678026_0_0_1"/>
<accession>S7RLX5</accession>
<keyword evidence="3" id="KW-1185">Reference proteome</keyword>
<feature type="compositionally biased region" description="Polar residues" evidence="1">
    <location>
        <begin position="154"/>
        <end position="166"/>
    </location>
</feature>
<feature type="compositionally biased region" description="Polar residues" evidence="1">
    <location>
        <begin position="133"/>
        <end position="146"/>
    </location>
</feature>
<evidence type="ECO:0000313" key="3">
    <source>
        <dbReference type="Proteomes" id="UP000030669"/>
    </source>
</evidence>
<feature type="region of interest" description="Disordered" evidence="1">
    <location>
        <begin position="133"/>
        <end position="171"/>
    </location>
</feature>
<feature type="region of interest" description="Disordered" evidence="1">
    <location>
        <begin position="1"/>
        <end position="23"/>
    </location>
</feature>
<evidence type="ECO:0000256" key="1">
    <source>
        <dbReference type="SAM" id="MobiDB-lite"/>
    </source>
</evidence>
<sequence length="406" mass="43501">MDHSSELEDLQNENESLRRDLAEVENQRDRFMAEMMRHREKAARLESENERLQVTSFNLERSLRAARQESARLARATTTSDGRKALSTSTTATADSSKDHASASIVTQLPAPGHPKIKQEEVIDLTLDDVPDQQTRGVRRNPQTHSEGVGQHAISCTSSTGPSAARQSHVPAASSVSTLSVQWHSSPVSALAKSTEETSNPLKLQMNIPAQPTRLPDAVPPAPPPAVKSTANLVLDSQPAAARAKVEDAMSEVVVDSIVARPPALDFTASDSVQASNGLPSSRSSGAESPTLAKIKRPRTPENCTEVPEDRPIVSKRPRGDIDAAVSRSGPAHASSLSWQAVVGQSTGKYSSLAAANEALRTGAQVVHVLTLECTSFDEVLQALFTNPDAYDSLHSDTDDGSEYEP</sequence>
<organism evidence="2 3">
    <name type="scientific">Gloeophyllum trabeum (strain ATCC 11539 / FP-39264 / Madison 617)</name>
    <name type="common">Brown rot fungus</name>
    <dbReference type="NCBI Taxonomy" id="670483"/>
    <lineage>
        <taxon>Eukaryota</taxon>
        <taxon>Fungi</taxon>
        <taxon>Dikarya</taxon>
        <taxon>Basidiomycota</taxon>
        <taxon>Agaricomycotina</taxon>
        <taxon>Agaricomycetes</taxon>
        <taxon>Gloeophyllales</taxon>
        <taxon>Gloeophyllaceae</taxon>
        <taxon>Gloeophyllum</taxon>
    </lineage>
</organism>
<name>S7RLX5_GLOTA</name>
<proteinExistence type="predicted"/>
<protein>
    <submittedName>
        <fullName evidence="2">Uncharacterized protein</fullName>
    </submittedName>
</protein>
<feature type="compositionally biased region" description="Basic and acidic residues" evidence="1">
    <location>
        <begin position="308"/>
        <end position="317"/>
    </location>
</feature>
<dbReference type="EMBL" id="KB469302">
    <property type="protein sequence ID" value="EPQ55400.1"/>
    <property type="molecule type" value="Genomic_DNA"/>
</dbReference>
<feature type="region of interest" description="Disordered" evidence="1">
    <location>
        <begin position="66"/>
        <end position="102"/>
    </location>
</feature>
<dbReference type="Proteomes" id="UP000030669">
    <property type="component" value="Unassembled WGS sequence"/>
</dbReference>